<organism evidence="3 4">
    <name type="scientific">Parathielavia hyrcaniae</name>
    <dbReference type="NCBI Taxonomy" id="113614"/>
    <lineage>
        <taxon>Eukaryota</taxon>
        <taxon>Fungi</taxon>
        <taxon>Dikarya</taxon>
        <taxon>Ascomycota</taxon>
        <taxon>Pezizomycotina</taxon>
        <taxon>Sordariomycetes</taxon>
        <taxon>Sordariomycetidae</taxon>
        <taxon>Sordariales</taxon>
        <taxon>Chaetomiaceae</taxon>
        <taxon>Parathielavia</taxon>
    </lineage>
</organism>
<dbReference type="InterPro" id="IPR002347">
    <property type="entry name" value="SDR_fam"/>
</dbReference>
<reference evidence="3" key="1">
    <citation type="journal article" date="2023" name="Mol. Phylogenet. Evol.">
        <title>Genome-scale phylogeny and comparative genomics of the fungal order Sordariales.</title>
        <authorList>
            <person name="Hensen N."/>
            <person name="Bonometti L."/>
            <person name="Westerberg I."/>
            <person name="Brannstrom I.O."/>
            <person name="Guillou S."/>
            <person name="Cros-Aarteil S."/>
            <person name="Calhoun S."/>
            <person name="Haridas S."/>
            <person name="Kuo A."/>
            <person name="Mondo S."/>
            <person name="Pangilinan J."/>
            <person name="Riley R."/>
            <person name="LaButti K."/>
            <person name="Andreopoulos B."/>
            <person name="Lipzen A."/>
            <person name="Chen C."/>
            <person name="Yan M."/>
            <person name="Daum C."/>
            <person name="Ng V."/>
            <person name="Clum A."/>
            <person name="Steindorff A."/>
            <person name="Ohm R.A."/>
            <person name="Martin F."/>
            <person name="Silar P."/>
            <person name="Natvig D.O."/>
            <person name="Lalanne C."/>
            <person name="Gautier V."/>
            <person name="Ament-Velasquez S.L."/>
            <person name="Kruys A."/>
            <person name="Hutchinson M.I."/>
            <person name="Powell A.J."/>
            <person name="Barry K."/>
            <person name="Miller A.N."/>
            <person name="Grigoriev I.V."/>
            <person name="Debuchy R."/>
            <person name="Gladieux P."/>
            <person name="Hiltunen Thoren M."/>
            <person name="Johannesson H."/>
        </authorList>
    </citation>
    <scope>NUCLEOTIDE SEQUENCE</scope>
    <source>
        <strain evidence="3">CBS 757.83</strain>
    </source>
</reference>
<evidence type="ECO:0000256" key="1">
    <source>
        <dbReference type="ARBA" id="ARBA00006484"/>
    </source>
</evidence>
<gene>
    <name evidence="3" type="ORF">N658DRAFT_496572</name>
</gene>
<dbReference type="Proteomes" id="UP001305647">
    <property type="component" value="Unassembled WGS sequence"/>
</dbReference>
<proteinExistence type="inferred from homology"/>
<dbReference type="SUPFAM" id="SSF51735">
    <property type="entry name" value="NAD(P)-binding Rossmann-fold domains"/>
    <property type="match status" value="1"/>
</dbReference>
<evidence type="ECO:0000256" key="2">
    <source>
        <dbReference type="ARBA" id="ARBA00023002"/>
    </source>
</evidence>
<comment type="caution">
    <text evidence="3">The sequence shown here is derived from an EMBL/GenBank/DDBJ whole genome shotgun (WGS) entry which is preliminary data.</text>
</comment>
<comment type="similarity">
    <text evidence="1">Belongs to the short-chain dehydrogenases/reductases (SDR) family.</text>
</comment>
<keyword evidence="2" id="KW-0560">Oxidoreductase</keyword>
<dbReference type="Gene3D" id="3.40.50.720">
    <property type="entry name" value="NAD(P)-binding Rossmann-like Domain"/>
    <property type="match status" value="1"/>
</dbReference>
<dbReference type="AlphaFoldDB" id="A0AAN6Q0M5"/>
<dbReference type="Pfam" id="PF00106">
    <property type="entry name" value="adh_short"/>
    <property type="match status" value="1"/>
</dbReference>
<evidence type="ECO:0000313" key="4">
    <source>
        <dbReference type="Proteomes" id="UP001305647"/>
    </source>
</evidence>
<dbReference type="InterPro" id="IPR036291">
    <property type="entry name" value="NAD(P)-bd_dom_sf"/>
</dbReference>
<evidence type="ECO:0000313" key="3">
    <source>
        <dbReference type="EMBL" id="KAK4101273.1"/>
    </source>
</evidence>
<protein>
    <submittedName>
        <fullName evidence="3">NAD(P)-binding protein</fullName>
    </submittedName>
</protein>
<sequence length="335" mass="36675">MQSILQSTTGLGPKPIHPDNLSGRVAVVVGGAFGIGFEVSRALAHAGCRVLMVNRKEQQGDDAKAAIAAESPGARVEWHGCDMGDLAQVRDVFSRLREGPEGLERLDYLVLSAGVNTNQFGLDADGIDRHFGVNFLGQFYVVNLLWPVLRRTARMEGAPRPRVVFEASEMHRMAPGNVHFATLDEINDESLGPTELYCRTKLAMILFSKYGLARKVIKENGDDILAVAVHPGASQVNTAMQQQWKDAYPGITGKLITWATLAFGRDVQQGSYSALWGLTSDKVQNGWYYSDPDHPGKESAQASDEKLGEALWELSHRIIKDKLGEDALVNWTTSA</sequence>
<dbReference type="PANTHER" id="PTHR24320">
    <property type="entry name" value="RETINOL DEHYDROGENASE"/>
    <property type="match status" value="1"/>
</dbReference>
<dbReference type="PANTHER" id="PTHR24320:SF281">
    <property type="entry name" value="SHORT CHAIN DEHYDROGENASE_REDUCTASE FAMILY PROTEIN (AFU_ORTHOLOGUE AFUA_5G14310)"/>
    <property type="match status" value="1"/>
</dbReference>
<name>A0AAN6Q0M5_9PEZI</name>
<accession>A0AAN6Q0M5</accession>
<keyword evidence="4" id="KW-1185">Reference proteome</keyword>
<dbReference type="EMBL" id="MU863636">
    <property type="protein sequence ID" value="KAK4101273.1"/>
    <property type="molecule type" value="Genomic_DNA"/>
</dbReference>
<reference evidence="3" key="2">
    <citation type="submission" date="2023-05" db="EMBL/GenBank/DDBJ databases">
        <authorList>
            <consortium name="Lawrence Berkeley National Laboratory"/>
            <person name="Steindorff A."/>
            <person name="Hensen N."/>
            <person name="Bonometti L."/>
            <person name="Westerberg I."/>
            <person name="Brannstrom I.O."/>
            <person name="Guillou S."/>
            <person name="Cros-Aarteil S."/>
            <person name="Calhoun S."/>
            <person name="Haridas S."/>
            <person name="Kuo A."/>
            <person name="Mondo S."/>
            <person name="Pangilinan J."/>
            <person name="Riley R."/>
            <person name="Labutti K."/>
            <person name="Andreopoulos B."/>
            <person name="Lipzen A."/>
            <person name="Chen C."/>
            <person name="Yanf M."/>
            <person name="Daum C."/>
            <person name="Ng V."/>
            <person name="Clum A."/>
            <person name="Ohm R."/>
            <person name="Martin F."/>
            <person name="Silar P."/>
            <person name="Natvig D."/>
            <person name="Lalanne C."/>
            <person name="Gautier V."/>
            <person name="Ament-Velasquez S.L."/>
            <person name="Kruys A."/>
            <person name="Hutchinson M.I."/>
            <person name="Powell A.J."/>
            <person name="Barry K."/>
            <person name="Miller A.N."/>
            <person name="Grigoriev I.V."/>
            <person name="Debuchy R."/>
            <person name="Gladieux P."/>
            <person name="Thoren M.H."/>
            <person name="Johannesson H."/>
        </authorList>
    </citation>
    <scope>NUCLEOTIDE SEQUENCE</scope>
    <source>
        <strain evidence="3">CBS 757.83</strain>
    </source>
</reference>
<dbReference type="GO" id="GO:0016491">
    <property type="term" value="F:oxidoreductase activity"/>
    <property type="evidence" value="ECO:0007669"/>
    <property type="project" value="UniProtKB-KW"/>
</dbReference>